<dbReference type="AlphaFoldDB" id="A0A1T4NGL8"/>
<gene>
    <name evidence="5" type="ORF">SAMN02745152_01206</name>
</gene>
<dbReference type="InterPro" id="IPR037459">
    <property type="entry name" value="RhgT-like"/>
</dbReference>
<dbReference type="InterPro" id="IPR036514">
    <property type="entry name" value="SGNH_hydro_sf"/>
</dbReference>
<evidence type="ECO:0000256" key="2">
    <source>
        <dbReference type="ARBA" id="ARBA00022801"/>
    </source>
</evidence>
<dbReference type="OrthoDB" id="9807041at2"/>
<keyword evidence="4" id="KW-0732">Signal</keyword>
<dbReference type="PANTHER" id="PTHR43695:SF1">
    <property type="entry name" value="RHAMNOGALACTURONAN ACETYLESTERASE"/>
    <property type="match status" value="1"/>
</dbReference>
<dbReference type="InterPro" id="IPR008964">
    <property type="entry name" value="Invasin/intimin_cell_adhesion"/>
</dbReference>
<keyword evidence="2 5" id="KW-0378">Hydrolase</keyword>
<keyword evidence="6" id="KW-1185">Reference proteome</keyword>
<evidence type="ECO:0000313" key="6">
    <source>
        <dbReference type="Proteomes" id="UP000190395"/>
    </source>
</evidence>
<dbReference type="PANTHER" id="PTHR43695">
    <property type="entry name" value="PUTATIVE (AFU_ORTHOLOGUE AFUA_2G17250)-RELATED"/>
    <property type="match status" value="1"/>
</dbReference>
<feature type="region of interest" description="Disordered" evidence="3">
    <location>
        <begin position="29"/>
        <end position="52"/>
    </location>
</feature>
<dbReference type="EMBL" id="FUXC01000006">
    <property type="protein sequence ID" value="SJZ78412.1"/>
    <property type="molecule type" value="Genomic_DNA"/>
</dbReference>
<organism evidence="5 6">
    <name type="scientific">Treponema berlinense</name>
    <dbReference type="NCBI Taxonomy" id="225004"/>
    <lineage>
        <taxon>Bacteria</taxon>
        <taxon>Pseudomonadati</taxon>
        <taxon>Spirochaetota</taxon>
        <taxon>Spirochaetia</taxon>
        <taxon>Spirochaetales</taxon>
        <taxon>Treponemataceae</taxon>
        <taxon>Treponema</taxon>
    </lineage>
</organism>
<name>A0A1T4NGL8_9SPIR</name>
<comment type="similarity">
    <text evidence="1">Belongs to the 'GDSL' lipolytic enzyme family.</text>
</comment>
<dbReference type="Gene3D" id="2.60.40.1080">
    <property type="match status" value="1"/>
</dbReference>
<accession>A0A1T4NGL8</accession>
<feature type="chain" id="PRO_5013159965" evidence="4">
    <location>
        <begin position="27"/>
        <end position="723"/>
    </location>
</feature>
<dbReference type="Proteomes" id="UP000190395">
    <property type="component" value="Unassembled WGS sequence"/>
</dbReference>
<dbReference type="GeneID" id="303367448"/>
<protein>
    <submittedName>
        <fullName evidence="5">Bacterial Ig-like domain (Group 2)/GDSL-like Lipase/Acylhydrolase family</fullName>
    </submittedName>
</protein>
<dbReference type="STRING" id="225004.SAMN02745152_01206"/>
<evidence type="ECO:0000256" key="1">
    <source>
        <dbReference type="ARBA" id="ARBA00008668"/>
    </source>
</evidence>
<dbReference type="Gene3D" id="3.40.50.1110">
    <property type="entry name" value="SGNH hydrolase"/>
    <property type="match status" value="1"/>
</dbReference>
<dbReference type="SUPFAM" id="SSF49373">
    <property type="entry name" value="Invasin/intimin cell-adhesion fragments"/>
    <property type="match status" value="1"/>
</dbReference>
<feature type="compositionally biased region" description="Basic and acidic residues" evidence="3">
    <location>
        <begin position="43"/>
        <end position="52"/>
    </location>
</feature>
<evidence type="ECO:0000256" key="4">
    <source>
        <dbReference type="SAM" id="SignalP"/>
    </source>
</evidence>
<sequence>MKKFIRNMLAVLFFAAIFCLSGCSDSDESNGETEIDSGSQNGEQKKDESDDGKVLNAEATEYLLKAGDSKELTLTDISLAASKTLKMDGGATWTVENPYICSISSSGKLTPLSGGETVVTGTLSSDSTKKAVLKVKIAEPNREVSSDPFDLRTISENIDIFCCGDSIMRDYSASDSDQYGLGQALKEFFDETKANVVTDIANGGRSSRLFYNEDSRWPEVKRRIEANNKAGKKSVVILSFGHNDQRALTDCDKTYGAQFTFASENANGTVAGTHYDFMEKYIVETRELGAVPICVTPFVRANYSGSEVSAYGKHDWSNKTMTGDSTPRGNYPAAMKAAAKKQGAILVDMTELSAVRVAEYNNAGKEKYFYVDSDNTHERTLGGLELGKIVTDELKKNGYLTSYIKDCSPRIMVDKSNLAFERILANATKTTSFRISNFQNKSGTITVSAPSGFGLSLSDSGTFDSVLTIETDENFIGTEIFVKFSPTEVISYNGDMTVTHSSVTPDFGNTPAGTVDGSTLKIALSGAGKELSVSGTDFVVNWPMISGNQFSVAATSTSEDIVPAETKLNGLIKSSNKPIGTETYARVTIDNPGNVWPVNDTGAKMNDVYIEYKIPASGIDLTVNEISFDCCSSGGSYMAWSAYYSTNEDFSNPEPICEMKTAQKEVLCSNSVGGSKNSSDALGLPVENGKSLYIRVYPAYKDTKENAGRTFIISNVAVKGLIQ</sequence>
<evidence type="ECO:0000256" key="3">
    <source>
        <dbReference type="SAM" id="MobiDB-lite"/>
    </source>
</evidence>
<dbReference type="GO" id="GO:0016788">
    <property type="term" value="F:hydrolase activity, acting on ester bonds"/>
    <property type="evidence" value="ECO:0007669"/>
    <property type="project" value="UniProtKB-ARBA"/>
</dbReference>
<evidence type="ECO:0000313" key="5">
    <source>
        <dbReference type="EMBL" id="SJZ78412.1"/>
    </source>
</evidence>
<dbReference type="SUPFAM" id="SSF52266">
    <property type="entry name" value="SGNH hydrolase"/>
    <property type="match status" value="1"/>
</dbReference>
<proteinExistence type="inferred from homology"/>
<feature type="signal peptide" evidence="4">
    <location>
        <begin position="1"/>
        <end position="26"/>
    </location>
</feature>
<dbReference type="RefSeq" id="WP_078930951.1">
    <property type="nucleotide sequence ID" value="NZ_FUXC01000006.1"/>
</dbReference>
<reference evidence="5 6" key="1">
    <citation type="submission" date="2017-02" db="EMBL/GenBank/DDBJ databases">
        <authorList>
            <person name="Peterson S.W."/>
        </authorList>
    </citation>
    <scope>NUCLEOTIDE SEQUENCE [LARGE SCALE GENOMIC DNA]</scope>
    <source>
        <strain evidence="5 6">ATCC BAA-909</strain>
    </source>
</reference>